<keyword evidence="2" id="KW-1185">Reference proteome</keyword>
<dbReference type="AlphaFoldDB" id="D2Q5W6"/>
<organism evidence="1 2">
    <name type="scientific">Bifidobacterium dentium (strain ATCC 27534 / DSM 20436 / JCM 1195 / Bd1)</name>
    <dbReference type="NCBI Taxonomy" id="401473"/>
    <lineage>
        <taxon>Bacteria</taxon>
        <taxon>Bacillati</taxon>
        <taxon>Actinomycetota</taxon>
        <taxon>Actinomycetes</taxon>
        <taxon>Bifidobacteriales</taxon>
        <taxon>Bifidobacteriaceae</taxon>
        <taxon>Bifidobacterium</taxon>
    </lineage>
</organism>
<gene>
    <name evidence="1" type="ordered locus">BDP_1741</name>
</gene>
<accession>D2Q5W6</accession>
<evidence type="ECO:0000313" key="2">
    <source>
        <dbReference type="Proteomes" id="UP000008693"/>
    </source>
</evidence>
<dbReference type="Proteomes" id="UP000008693">
    <property type="component" value="Chromosome"/>
</dbReference>
<sequence length="136" mass="15921">MTVLTKPRVETKTKTTTDIKITSETIESMDFTVFDDIFDGFIPFGDEDDRGGGDEGCDSLYEECDRTAKYYIMFADHQGRQDNCDKRYFCPRHYAQYLHFILDSMRSNNDMKDLDDEETRFAIRAYVTGYGPIRNR</sequence>
<evidence type="ECO:0000313" key="1">
    <source>
        <dbReference type="EMBL" id="ADB10331.1"/>
    </source>
</evidence>
<dbReference type="STRING" id="401473.BDP_1741"/>
<dbReference type="EMBL" id="CP001750">
    <property type="protein sequence ID" value="ADB10331.1"/>
    <property type="molecule type" value="Genomic_DNA"/>
</dbReference>
<proteinExistence type="predicted"/>
<name>D2Q5W6_BIFDB</name>
<reference evidence="1 2" key="1">
    <citation type="journal article" date="2009" name="PLoS Genet.">
        <title>The Bifidobacterium dentium Bd1 genome sequence reflects its genetic adaptation to the human oral cavity.</title>
        <authorList>
            <person name="Ventura M."/>
            <person name="Turroni F."/>
            <person name="Zomer A."/>
            <person name="Foroni E."/>
            <person name="Giubellini V."/>
            <person name="Bottacini F."/>
            <person name="Canchaya C."/>
            <person name="Claesson M.J."/>
            <person name="He F."/>
            <person name="Mantzourani M."/>
            <person name="Mulas L."/>
            <person name="Ferrarini A."/>
            <person name="Gao B."/>
            <person name="Delledonne M."/>
            <person name="Henrissat B."/>
            <person name="Coutinho P."/>
            <person name="Oggioni M."/>
            <person name="Gupta R.S."/>
            <person name="Zhang Z."/>
            <person name="Beighton D."/>
            <person name="Fitzgerald G.F."/>
            <person name="O'Toole P.W."/>
            <person name="van Sinderen D."/>
        </authorList>
    </citation>
    <scope>NUCLEOTIDE SEQUENCE [LARGE SCALE GENOMIC DNA]</scope>
    <source>
        <strain evidence="2">ATCC 27534 / DSM 20436 / JCM 1195 / Bd1</strain>
    </source>
</reference>
<dbReference type="KEGG" id="bde:BDP_1741"/>
<dbReference type="HOGENOM" id="CLU_1871396_0_0_11"/>
<dbReference type="GeneID" id="31606900"/>
<dbReference type="RefSeq" id="WP_003839080.1">
    <property type="nucleotide sequence ID" value="NC_013714.1"/>
</dbReference>
<protein>
    <submittedName>
        <fullName evidence="1">Uncharacterized protein</fullName>
    </submittedName>
</protein>